<comment type="caution">
    <text evidence="3">The sequence shown here is derived from an EMBL/GenBank/DDBJ whole genome shotgun (WGS) entry which is preliminary data.</text>
</comment>
<dbReference type="PROSITE" id="PS50108">
    <property type="entry name" value="CRIB"/>
    <property type="match status" value="1"/>
</dbReference>
<evidence type="ECO:0000313" key="3">
    <source>
        <dbReference type="EMBL" id="KAJ6401256.1"/>
    </source>
</evidence>
<dbReference type="InterPro" id="IPR044509">
    <property type="entry name" value="RIC2/4"/>
</dbReference>
<dbReference type="Proteomes" id="UP001162972">
    <property type="component" value="Chromosome 14"/>
</dbReference>
<dbReference type="InterPro" id="IPR000095">
    <property type="entry name" value="CRIB_dom"/>
</dbReference>
<evidence type="ECO:0000259" key="2">
    <source>
        <dbReference type="PROSITE" id="PS50108"/>
    </source>
</evidence>
<dbReference type="AlphaFoldDB" id="A0AAD6NQY9"/>
<organism evidence="3 4">
    <name type="scientific">Salix udensis</name>
    <dbReference type="NCBI Taxonomy" id="889485"/>
    <lineage>
        <taxon>Eukaryota</taxon>
        <taxon>Viridiplantae</taxon>
        <taxon>Streptophyta</taxon>
        <taxon>Embryophyta</taxon>
        <taxon>Tracheophyta</taxon>
        <taxon>Spermatophyta</taxon>
        <taxon>Magnoliopsida</taxon>
        <taxon>eudicotyledons</taxon>
        <taxon>Gunneridae</taxon>
        <taxon>Pentapetalae</taxon>
        <taxon>rosids</taxon>
        <taxon>fabids</taxon>
        <taxon>Malpighiales</taxon>
        <taxon>Salicaceae</taxon>
        <taxon>Saliceae</taxon>
        <taxon>Salix</taxon>
    </lineage>
</organism>
<accession>A0AAD6NQY9</accession>
<feature type="region of interest" description="Disordered" evidence="1">
    <location>
        <begin position="91"/>
        <end position="117"/>
    </location>
</feature>
<dbReference type="EMBL" id="JAPFFJ010000019">
    <property type="protein sequence ID" value="KAJ6401256.1"/>
    <property type="molecule type" value="Genomic_DNA"/>
</dbReference>
<feature type="domain" description="CRIB" evidence="2">
    <location>
        <begin position="169"/>
        <end position="182"/>
    </location>
</feature>
<dbReference type="PANTHER" id="PTHR46931">
    <property type="entry name" value="CRIB DOMAIN-CONTAINING PROTEIN RIC2"/>
    <property type="match status" value="1"/>
</dbReference>
<proteinExistence type="predicted"/>
<name>A0AAD6NQY9_9ROSI</name>
<evidence type="ECO:0000256" key="1">
    <source>
        <dbReference type="SAM" id="MobiDB-lite"/>
    </source>
</evidence>
<dbReference type="Pfam" id="PF00786">
    <property type="entry name" value="PBD"/>
    <property type="match status" value="1"/>
</dbReference>
<gene>
    <name evidence="3" type="ORF">OIU84_016632</name>
</gene>
<evidence type="ECO:0000313" key="4">
    <source>
        <dbReference type="Proteomes" id="UP001162972"/>
    </source>
</evidence>
<sequence length="235" mass="26392">MAQSHWIASKCHPHPFQETKKHSSQRLNPITRTSLGTHSIHETKDTNHSSLCKKTAYSNPIQQVYMRDHMERFVVLPFSAACASHSSIDVAATGKKPRPESKSHAVPTRTQEGEESSCREKMKNNTFGFVLALPKPNITCSLQKLIRGIKSLSQIFVYREEDEEREMEIGYPTDVKHLAHIGLDGTTTTNPIKGWESLKSPEIISFPSFSLRQFEIAMAAQARGPLAELDHSKLV</sequence>
<reference evidence="3 4" key="1">
    <citation type="journal article" date="2023" name="Int. J. Mol. Sci.">
        <title>De Novo Assembly and Annotation of 11 Diverse Shrub Willow (Salix) Genomes Reveals Novel Gene Organization in Sex-Linked Regions.</title>
        <authorList>
            <person name="Hyden B."/>
            <person name="Feng K."/>
            <person name="Yates T.B."/>
            <person name="Jawdy S."/>
            <person name="Cereghino C."/>
            <person name="Smart L.B."/>
            <person name="Muchero W."/>
        </authorList>
    </citation>
    <scope>NUCLEOTIDE SEQUENCE [LARGE SCALE GENOMIC DNA]</scope>
    <source>
        <tissue evidence="3">Shoot tip</tissue>
    </source>
</reference>
<protein>
    <recommendedName>
        <fullName evidence="2">CRIB domain-containing protein</fullName>
    </recommendedName>
</protein>
<dbReference type="PANTHER" id="PTHR46931:SF14">
    <property type="entry name" value="CRIB DOMAIN-CONTAINING PROTEIN RIC2"/>
    <property type="match status" value="1"/>
</dbReference>
<feature type="region of interest" description="Disordered" evidence="1">
    <location>
        <begin position="1"/>
        <end position="26"/>
    </location>
</feature>
<keyword evidence="4" id="KW-1185">Reference proteome</keyword>